<protein>
    <submittedName>
        <fullName evidence="2">Uncharacterized protein</fullName>
    </submittedName>
</protein>
<reference evidence="2" key="1">
    <citation type="submission" date="2023-06" db="EMBL/GenBank/DDBJ databases">
        <title>Genome-scale phylogeny and comparative genomics of the fungal order Sordariales.</title>
        <authorList>
            <consortium name="Lawrence Berkeley National Laboratory"/>
            <person name="Hensen N."/>
            <person name="Bonometti L."/>
            <person name="Westerberg I."/>
            <person name="Brannstrom I.O."/>
            <person name="Guillou S."/>
            <person name="Cros-Aarteil S."/>
            <person name="Calhoun S."/>
            <person name="Haridas S."/>
            <person name="Kuo A."/>
            <person name="Mondo S."/>
            <person name="Pangilinan J."/>
            <person name="Riley R."/>
            <person name="LaButti K."/>
            <person name="Andreopoulos B."/>
            <person name="Lipzen A."/>
            <person name="Chen C."/>
            <person name="Yanf M."/>
            <person name="Daum C."/>
            <person name="Ng V."/>
            <person name="Clum A."/>
            <person name="Steindorff A."/>
            <person name="Ohm R."/>
            <person name="Martin F."/>
            <person name="Silar P."/>
            <person name="Natvig D."/>
            <person name="Lalanne C."/>
            <person name="Gautier V."/>
            <person name="Ament-velasquez S.L."/>
            <person name="Kruys A."/>
            <person name="Hutchinson M.I."/>
            <person name="Powell A.J."/>
            <person name="Barry K."/>
            <person name="Miller A.N."/>
            <person name="Grigoriev I.V."/>
            <person name="Debuchy R."/>
            <person name="Gladieux P."/>
            <person name="Thoren M.H."/>
            <person name="Johannesson H."/>
        </authorList>
    </citation>
    <scope>NUCLEOTIDE SEQUENCE</scope>
    <source>
        <strain evidence="2">SMH3391-2</strain>
    </source>
</reference>
<keyword evidence="1" id="KW-1133">Transmembrane helix</keyword>
<dbReference type="EMBL" id="JAULSR010000002">
    <property type="protein sequence ID" value="KAK0630005.1"/>
    <property type="molecule type" value="Genomic_DNA"/>
</dbReference>
<keyword evidence="1" id="KW-0472">Membrane</keyword>
<sequence length="53" mass="6495">MLYPYVDQTGYLRGGLGRKSQNYYYYYLMPYSFHPTLHLSSLRCLYLFKKKKK</sequence>
<feature type="transmembrane region" description="Helical" evidence="1">
    <location>
        <begin position="24"/>
        <end position="48"/>
    </location>
</feature>
<dbReference type="AlphaFoldDB" id="A0AA40C9G9"/>
<name>A0AA40C9G9_9PEZI</name>
<proteinExistence type="predicted"/>
<keyword evidence="1" id="KW-0812">Transmembrane</keyword>
<dbReference type="Proteomes" id="UP001174934">
    <property type="component" value="Unassembled WGS sequence"/>
</dbReference>
<keyword evidence="3" id="KW-1185">Reference proteome</keyword>
<gene>
    <name evidence="2" type="ORF">B0T17DRAFT_527252</name>
</gene>
<accession>A0AA40C9G9</accession>
<feature type="non-terminal residue" evidence="2">
    <location>
        <position position="53"/>
    </location>
</feature>
<evidence type="ECO:0000313" key="3">
    <source>
        <dbReference type="Proteomes" id="UP001174934"/>
    </source>
</evidence>
<evidence type="ECO:0000313" key="2">
    <source>
        <dbReference type="EMBL" id="KAK0630005.1"/>
    </source>
</evidence>
<evidence type="ECO:0000256" key="1">
    <source>
        <dbReference type="SAM" id="Phobius"/>
    </source>
</evidence>
<organism evidence="2 3">
    <name type="scientific">Bombardia bombarda</name>
    <dbReference type="NCBI Taxonomy" id="252184"/>
    <lineage>
        <taxon>Eukaryota</taxon>
        <taxon>Fungi</taxon>
        <taxon>Dikarya</taxon>
        <taxon>Ascomycota</taxon>
        <taxon>Pezizomycotina</taxon>
        <taxon>Sordariomycetes</taxon>
        <taxon>Sordariomycetidae</taxon>
        <taxon>Sordariales</taxon>
        <taxon>Lasiosphaeriaceae</taxon>
        <taxon>Bombardia</taxon>
    </lineage>
</organism>
<comment type="caution">
    <text evidence="2">The sequence shown here is derived from an EMBL/GenBank/DDBJ whole genome shotgun (WGS) entry which is preliminary data.</text>
</comment>